<proteinExistence type="predicted"/>
<dbReference type="Pfam" id="PF05380">
    <property type="entry name" value="Peptidase_A17"/>
    <property type="match status" value="1"/>
</dbReference>
<name>A0A7D9EJJ1_PARCT</name>
<dbReference type="Gene3D" id="3.30.70.270">
    <property type="match status" value="1"/>
</dbReference>
<dbReference type="InterPro" id="IPR008042">
    <property type="entry name" value="Retrotrans_Pao"/>
</dbReference>
<comment type="caution">
    <text evidence="1">The sequence shown here is derived from an EMBL/GenBank/DDBJ whole genome shotgun (WGS) entry which is preliminary data.</text>
</comment>
<organism evidence="1 2">
    <name type="scientific">Paramuricea clavata</name>
    <name type="common">Red gorgonian</name>
    <name type="synonym">Violescent sea-whip</name>
    <dbReference type="NCBI Taxonomy" id="317549"/>
    <lineage>
        <taxon>Eukaryota</taxon>
        <taxon>Metazoa</taxon>
        <taxon>Cnidaria</taxon>
        <taxon>Anthozoa</taxon>
        <taxon>Octocorallia</taxon>
        <taxon>Malacalcyonacea</taxon>
        <taxon>Plexauridae</taxon>
        <taxon>Paramuricea</taxon>
    </lineage>
</organism>
<dbReference type="OrthoDB" id="5985074at2759"/>
<dbReference type="SUPFAM" id="SSF56672">
    <property type="entry name" value="DNA/RNA polymerases"/>
    <property type="match status" value="1"/>
</dbReference>
<dbReference type="InterPro" id="IPR043502">
    <property type="entry name" value="DNA/RNA_pol_sf"/>
</dbReference>
<sequence length="546" mass="62490">QLILFHLNPTANSQSECRDAFCQITLMIISFQPPLQIRTQSNGESIETYALLDTGSEESFLTRSLAEKLNLKEKSFDTLTVCTLAVESTVNVGRTDVTVEPLENPEHRKVKIEDIRIVERLNVKPFKPSDLSRWPHLSDISIPEIDEDEVTILIGANIPEVQVHEESRTGRIGEPYAVRTILAMSQNDRQALKILDKTVRMVNGHYEVGMLWKSDETWLPDNRNMAAAQLRTLRRKLDKNAELRGKYEVFVDDYLEKGYTRKLTVEETARRTNKTWYLPHHGVFHPKKPGKIRVVFNAAALHDGVSLNNQLYQGPDLTNSLVGVLLRFRQERIAIVADITAMFHQVKVPPKDSDSLRFLWWDDKDLEGMPEEYQMTSHIFGATDSSCCANYCLKRTAEDNKAEFSEEAVNTVKKDFYVDDLLKALPSELQAIRLANELIKLLKRGGFRLAKWMSNSREVLANISGEERANPTLDLDLDHLPVERALGVQWDVERDVFKFQVTNLNKPNTKRGVLSTFSSLYDPLGLVCPVVLEAKRWLWLELWQKC</sequence>
<dbReference type="PANTHER" id="PTHR47331">
    <property type="entry name" value="PHD-TYPE DOMAIN-CONTAINING PROTEIN"/>
    <property type="match status" value="1"/>
</dbReference>
<dbReference type="Gene3D" id="3.10.10.10">
    <property type="entry name" value="HIV Type 1 Reverse Transcriptase, subunit A, domain 1"/>
    <property type="match status" value="1"/>
</dbReference>
<gene>
    <name evidence="1" type="ORF">PACLA_8A058127</name>
</gene>
<dbReference type="Proteomes" id="UP001152795">
    <property type="component" value="Unassembled WGS sequence"/>
</dbReference>
<evidence type="ECO:0000313" key="1">
    <source>
        <dbReference type="EMBL" id="CAB4010492.1"/>
    </source>
</evidence>
<accession>A0A7D9EJJ1</accession>
<dbReference type="InterPro" id="IPR043128">
    <property type="entry name" value="Rev_trsase/Diguanyl_cyclase"/>
</dbReference>
<evidence type="ECO:0000313" key="2">
    <source>
        <dbReference type="Proteomes" id="UP001152795"/>
    </source>
</evidence>
<dbReference type="Gene3D" id="2.40.70.10">
    <property type="entry name" value="Acid Proteases"/>
    <property type="match status" value="1"/>
</dbReference>
<reference evidence="1" key="1">
    <citation type="submission" date="2020-04" db="EMBL/GenBank/DDBJ databases">
        <authorList>
            <person name="Alioto T."/>
            <person name="Alioto T."/>
            <person name="Gomez Garrido J."/>
        </authorList>
    </citation>
    <scope>NUCLEOTIDE SEQUENCE</scope>
    <source>
        <strain evidence="1">A484AB</strain>
    </source>
</reference>
<keyword evidence="2" id="KW-1185">Reference proteome</keyword>
<dbReference type="EMBL" id="CACRXK020006805">
    <property type="protein sequence ID" value="CAB4010492.1"/>
    <property type="molecule type" value="Genomic_DNA"/>
</dbReference>
<protein>
    <submittedName>
        <fullName evidence="1">Uncharacterized protein</fullName>
    </submittedName>
</protein>
<dbReference type="PANTHER" id="PTHR47331:SF1">
    <property type="entry name" value="GAG-LIKE PROTEIN"/>
    <property type="match status" value="1"/>
</dbReference>
<feature type="non-terminal residue" evidence="1">
    <location>
        <position position="546"/>
    </location>
</feature>
<dbReference type="InterPro" id="IPR021109">
    <property type="entry name" value="Peptidase_aspartic_dom_sf"/>
</dbReference>
<dbReference type="AlphaFoldDB" id="A0A7D9EJJ1"/>
<dbReference type="CDD" id="cd01644">
    <property type="entry name" value="RT_pepA17"/>
    <property type="match status" value="1"/>
</dbReference>
<feature type="non-terminal residue" evidence="1">
    <location>
        <position position="1"/>
    </location>
</feature>